<dbReference type="Proteomes" id="UP001177140">
    <property type="component" value="Unassembled WGS sequence"/>
</dbReference>
<evidence type="ECO:0000313" key="3">
    <source>
        <dbReference type="EMBL" id="MCL7022107.1"/>
    </source>
</evidence>
<accession>A0AA41RPD7</accession>
<dbReference type="InterPro" id="IPR025521">
    <property type="entry name" value="Neprosin_propep"/>
</dbReference>
<reference evidence="3" key="1">
    <citation type="submission" date="2022-03" db="EMBL/GenBank/DDBJ databases">
        <title>A functionally conserved STORR gene fusion in Papaver species that diverged 16.8 million years ago.</title>
        <authorList>
            <person name="Catania T."/>
        </authorList>
    </citation>
    <scope>NUCLEOTIDE SEQUENCE</scope>
    <source>
        <strain evidence="3">S-191538</strain>
    </source>
</reference>
<feature type="domain" description="Neprosin PEP catalytic" evidence="2">
    <location>
        <begin position="157"/>
        <end position="409"/>
    </location>
</feature>
<dbReference type="PANTHER" id="PTHR31589">
    <property type="entry name" value="PROTEIN, PUTATIVE (DUF239)-RELATED-RELATED"/>
    <property type="match status" value="1"/>
</dbReference>
<organism evidence="3 4">
    <name type="scientific">Papaver nudicaule</name>
    <name type="common">Iceland poppy</name>
    <dbReference type="NCBI Taxonomy" id="74823"/>
    <lineage>
        <taxon>Eukaryota</taxon>
        <taxon>Viridiplantae</taxon>
        <taxon>Streptophyta</taxon>
        <taxon>Embryophyta</taxon>
        <taxon>Tracheophyta</taxon>
        <taxon>Spermatophyta</taxon>
        <taxon>Magnoliopsida</taxon>
        <taxon>Ranunculales</taxon>
        <taxon>Papaveraceae</taxon>
        <taxon>Papaveroideae</taxon>
        <taxon>Papaver</taxon>
    </lineage>
</organism>
<dbReference type="AlphaFoldDB" id="A0AA41RPD7"/>
<dbReference type="EMBL" id="JAJJMA010008164">
    <property type="protein sequence ID" value="MCL7022107.1"/>
    <property type="molecule type" value="Genomic_DNA"/>
</dbReference>
<dbReference type="PANTHER" id="PTHR31589:SF223">
    <property type="entry name" value="PROTEIN, PUTATIVE (DUF239)-RELATED"/>
    <property type="match status" value="1"/>
</dbReference>
<dbReference type="Pfam" id="PF14365">
    <property type="entry name" value="Neprosin_AP"/>
    <property type="match status" value="1"/>
</dbReference>
<dbReference type="InterPro" id="IPR053168">
    <property type="entry name" value="Glutamic_endopeptidase"/>
</dbReference>
<dbReference type="Gene3D" id="3.90.1320.10">
    <property type="entry name" value="Outer-capsid protein sigma 3, large lobe"/>
    <property type="match status" value="1"/>
</dbReference>
<feature type="signal peptide" evidence="1">
    <location>
        <begin position="1"/>
        <end position="18"/>
    </location>
</feature>
<proteinExistence type="predicted"/>
<dbReference type="InterPro" id="IPR004314">
    <property type="entry name" value="Neprosin"/>
</dbReference>
<evidence type="ECO:0000313" key="4">
    <source>
        <dbReference type="Proteomes" id="UP001177140"/>
    </source>
</evidence>
<evidence type="ECO:0000259" key="2">
    <source>
        <dbReference type="PROSITE" id="PS52045"/>
    </source>
</evidence>
<keyword evidence="1" id="KW-0732">Signal</keyword>
<keyword evidence="4" id="KW-1185">Reference proteome</keyword>
<sequence length="409" mass="46006">MAMGKLFVLLFVWHCLISAHYYHCVCARIQTTSKEEKDGFGDEIDEQLQNLNNPEIKKTFQTKEGVKVDCIDIHKQPSMDHHLLKNHVIQMNPSSRPKQLSSKSFSLESTSRGSWGDVNFGYLCPKGTVPIRRTTKEDQIRANSLLNTNIYHPNTDVIEPPGQHVAVRHSFNFTSPYPPIFFRGLQGEIKVDNPVVQKDQISASVLWVEGGPKDVFSTIQAGWMVAPTIFGDSHTHLSIYWRNGPDQGNCVNMYCKGFIQTSDQVPIGEVLSAISEYGGKQYSFIGLLFQDPDTRNWWFSITANNVTFDIGYIPHELVPYLDPASYIAWGGLVKSPPNTPSPQMGNGHFPDGDFDTASSIWDHMFVDLSHNLKTTERYFFGTRYDSEDCYTVEEDSNTSILFGGPGGNC</sequence>
<comment type="caution">
    <text evidence="3">The sequence shown here is derived from an EMBL/GenBank/DDBJ whole genome shotgun (WGS) entry which is preliminary data.</text>
</comment>
<gene>
    <name evidence="3" type="ORF">MKW94_022385</name>
</gene>
<dbReference type="PROSITE" id="PS52045">
    <property type="entry name" value="NEPROSIN_PEP_CD"/>
    <property type="match status" value="1"/>
</dbReference>
<protein>
    <recommendedName>
        <fullName evidence="2">Neprosin PEP catalytic domain-containing protein</fullName>
    </recommendedName>
</protein>
<name>A0AA41RPD7_PAPNU</name>
<evidence type="ECO:0000256" key="1">
    <source>
        <dbReference type="SAM" id="SignalP"/>
    </source>
</evidence>
<feature type="chain" id="PRO_5041321012" description="Neprosin PEP catalytic domain-containing protein" evidence="1">
    <location>
        <begin position="19"/>
        <end position="409"/>
    </location>
</feature>
<dbReference type="Pfam" id="PF03080">
    <property type="entry name" value="Neprosin"/>
    <property type="match status" value="1"/>
</dbReference>